<dbReference type="RefSeq" id="WP_126678065.1">
    <property type="nucleotide sequence ID" value="NZ_CAUTUZ010000001.1"/>
</dbReference>
<accession>A0A432LJN1</accession>
<organism evidence="1 2">
    <name type="scientific">Prevotella koreensis</name>
    <dbReference type="NCBI Taxonomy" id="2490854"/>
    <lineage>
        <taxon>Bacteria</taxon>
        <taxon>Pseudomonadati</taxon>
        <taxon>Bacteroidota</taxon>
        <taxon>Bacteroidia</taxon>
        <taxon>Bacteroidales</taxon>
        <taxon>Prevotellaceae</taxon>
        <taxon>Prevotella</taxon>
    </lineage>
</organism>
<reference evidence="1 2" key="1">
    <citation type="submission" date="2018-12" db="EMBL/GenBank/DDBJ databases">
        <title>Genome sequencing of Prevotella sp. KCOM 3155 (= JS262).</title>
        <authorList>
            <person name="Kook J.-K."/>
            <person name="Park S.-N."/>
            <person name="Lim Y.K."/>
        </authorList>
    </citation>
    <scope>NUCLEOTIDE SEQUENCE [LARGE SCALE GENOMIC DNA]</scope>
    <source>
        <strain evidence="1 2">KCOM 3155</strain>
    </source>
</reference>
<dbReference type="InterPro" id="IPR019853">
    <property type="entry name" value="GldB-like"/>
</dbReference>
<evidence type="ECO:0000313" key="1">
    <source>
        <dbReference type="EMBL" id="RUL58948.1"/>
    </source>
</evidence>
<gene>
    <name evidence="1" type="ORF">EHV08_03635</name>
</gene>
<dbReference type="OrthoDB" id="976022at2"/>
<evidence type="ECO:0000313" key="2">
    <source>
        <dbReference type="Proteomes" id="UP000278983"/>
    </source>
</evidence>
<dbReference type="AlphaFoldDB" id="A0A432LJN1"/>
<keyword evidence="2" id="KW-1185">Reference proteome</keyword>
<name>A0A432LJN1_9BACT</name>
<protein>
    <submittedName>
        <fullName evidence="1">Gliding motility protein GldB</fullName>
    </submittedName>
</protein>
<dbReference type="Pfam" id="PF25594">
    <property type="entry name" value="GldB_lipo"/>
    <property type="match status" value="1"/>
</dbReference>
<dbReference type="EMBL" id="RYYU01000001">
    <property type="protein sequence ID" value="RUL58948.1"/>
    <property type="molecule type" value="Genomic_DNA"/>
</dbReference>
<sequence>MYKFYLIILLVITICSGCEYKLRPNDDIDSKKIDIKRYDRLQSQYLTTGDFAALQQMNTEFPIETRTLIEDILHIGEVDDPEISKTLLKYYQDSTLQVIMTDVEVEYANIDDINKSLNDAFNKLKTYIPDIPVPEFYAQIGDLEHSIIIGDGMVGISLDKYMGENYPIYRQYYNHGQRESMTRANITPDCICFYLLSLYPLNNLENKSQLERDLHSGKIMWVSNLVVGKYVFQTKYVDCIDSYMRRNATRTVQQLLLNNDYNDIIKETGIK</sequence>
<dbReference type="Proteomes" id="UP000278983">
    <property type="component" value="Unassembled WGS sequence"/>
</dbReference>
<proteinExistence type="predicted"/>
<comment type="caution">
    <text evidence="1">The sequence shown here is derived from an EMBL/GenBank/DDBJ whole genome shotgun (WGS) entry which is preliminary data.</text>
</comment>